<reference evidence="2 3" key="1">
    <citation type="submission" date="2016-11" db="EMBL/GenBank/DDBJ databases">
        <authorList>
            <person name="Jaros S."/>
            <person name="Januszkiewicz K."/>
            <person name="Wedrychowicz H."/>
        </authorList>
    </citation>
    <scope>NUCLEOTIDE SEQUENCE [LARGE SCALE GENOMIC DNA]</scope>
    <source>
        <strain evidence="2 3">DSM 46144</strain>
    </source>
</reference>
<proteinExistence type="predicted"/>
<name>A0A1M7PFA2_9ACTN</name>
<dbReference type="STRING" id="134849.SAMN05443668_103299"/>
<dbReference type="OrthoDB" id="7054648at2"/>
<evidence type="ECO:0000313" key="2">
    <source>
        <dbReference type="EMBL" id="SHN15725.1"/>
    </source>
</evidence>
<protein>
    <recommendedName>
        <fullName evidence="1">DUF7064 domain-containing protein</fullName>
    </recommendedName>
</protein>
<feature type="domain" description="DUF7064" evidence="1">
    <location>
        <begin position="49"/>
        <end position="138"/>
    </location>
</feature>
<dbReference type="EMBL" id="FRCS01000003">
    <property type="protein sequence ID" value="SHN15725.1"/>
    <property type="molecule type" value="Genomic_DNA"/>
</dbReference>
<accession>A0A1M7PFA2</accession>
<sequence>MVLHGESSPVDCYAIRDRAWGPRRDHRQRRVGYAYGTASATSAFLAIFGLDTTGIDRVWSGYLMRDGVWAKLESGERRVDRDAAGRPAAVVIEARDELGRSLHASGTVVSRMAFTPYPSMLTWCGMTTWDFDGQQGWGEDQDVWSPRRWRREMIADRP</sequence>
<keyword evidence="3" id="KW-1185">Reference proteome</keyword>
<gene>
    <name evidence="2" type="ORF">SAMN05443668_103299</name>
</gene>
<dbReference type="AlphaFoldDB" id="A0A1M7PFA2"/>
<organism evidence="2 3">
    <name type="scientific">Cryptosporangium aurantiacum</name>
    <dbReference type="NCBI Taxonomy" id="134849"/>
    <lineage>
        <taxon>Bacteria</taxon>
        <taxon>Bacillati</taxon>
        <taxon>Actinomycetota</taxon>
        <taxon>Actinomycetes</taxon>
        <taxon>Cryptosporangiales</taxon>
        <taxon>Cryptosporangiaceae</taxon>
        <taxon>Cryptosporangium</taxon>
    </lineage>
</organism>
<dbReference type="InterPro" id="IPR055492">
    <property type="entry name" value="DUF7064"/>
</dbReference>
<evidence type="ECO:0000259" key="1">
    <source>
        <dbReference type="Pfam" id="PF23212"/>
    </source>
</evidence>
<evidence type="ECO:0000313" key="3">
    <source>
        <dbReference type="Proteomes" id="UP000184440"/>
    </source>
</evidence>
<dbReference type="Pfam" id="PF23212">
    <property type="entry name" value="DUF7064"/>
    <property type="match status" value="1"/>
</dbReference>
<dbReference type="Proteomes" id="UP000184440">
    <property type="component" value="Unassembled WGS sequence"/>
</dbReference>